<reference evidence="6" key="1">
    <citation type="journal article" date="2019" name="Int. J. Syst. Evol. Microbiol.">
        <title>The Global Catalogue of Microorganisms (GCM) 10K type strain sequencing project: providing services to taxonomists for standard genome sequencing and annotation.</title>
        <authorList>
            <consortium name="The Broad Institute Genomics Platform"/>
            <consortium name="The Broad Institute Genome Sequencing Center for Infectious Disease"/>
            <person name="Wu L."/>
            <person name="Ma J."/>
        </authorList>
    </citation>
    <scope>NUCLEOTIDE SEQUENCE [LARGE SCALE GENOMIC DNA]</scope>
    <source>
        <strain evidence="6">JCM 17555</strain>
    </source>
</reference>
<evidence type="ECO:0000313" key="5">
    <source>
        <dbReference type="EMBL" id="GAA3973958.1"/>
    </source>
</evidence>
<evidence type="ECO:0000313" key="6">
    <source>
        <dbReference type="Proteomes" id="UP001501337"/>
    </source>
</evidence>
<evidence type="ECO:0000256" key="3">
    <source>
        <dbReference type="ARBA" id="ARBA00022679"/>
    </source>
</evidence>
<protein>
    <recommendedName>
        <fullName evidence="4">Glycosyltransferase 2-like domain-containing protein</fullName>
    </recommendedName>
</protein>
<dbReference type="SUPFAM" id="SSF53448">
    <property type="entry name" value="Nucleotide-diphospho-sugar transferases"/>
    <property type="match status" value="1"/>
</dbReference>
<organism evidence="5 6">
    <name type="scientific">Allohahella marinimesophila</name>
    <dbReference type="NCBI Taxonomy" id="1054972"/>
    <lineage>
        <taxon>Bacteria</taxon>
        <taxon>Pseudomonadati</taxon>
        <taxon>Pseudomonadota</taxon>
        <taxon>Gammaproteobacteria</taxon>
        <taxon>Oceanospirillales</taxon>
        <taxon>Hahellaceae</taxon>
        <taxon>Allohahella</taxon>
    </lineage>
</organism>
<dbReference type="Proteomes" id="UP001501337">
    <property type="component" value="Unassembled WGS sequence"/>
</dbReference>
<dbReference type="PANTHER" id="PTHR43685:SF5">
    <property type="entry name" value="GLYCOSYLTRANSFERASE EPSE-RELATED"/>
    <property type="match status" value="1"/>
</dbReference>
<dbReference type="InterPro" id="IPR001173">
    <property type="entry name" value="Glyco_trans_2-like"/>
</dbReference>
<gene>
    <name evidence="5" type="ORF">GCM10022278_33800</name>
</gene>
<evidence type="ECO:0000256" key="1">
    <source>
        <dbReference type="ARBA" id="ARBA00006739"/>
    </source>
</evidence>
<proteinExistence type="inferred from homology"/>
<comment type="similarity">
    <text evidence="1">Belongs to the glycosyltransferase 2 family.</text>
</comment>
<keyword evidence="6" id="KW-1185">Reference proteome</keyword>
<name>A0ABP7PZW8_9GAMM</name>
<comment type="caution">
    <text evidence="5">The sequence shown here is derived from an EMBL/GenBank/DDBJ whole genome shotgun (WGS) entry which is preliminary data.</text>
</comment>
<dbReference type="RefSeq" id="WP_344808580.1">
    <property type="nucleotide sequence ID" value="NZ_BAABBO010000018.1"/>
</dbReference>
<dbReference type="InterPro" id="IPR050834">
    <property type="entry name" value="Glycosyltransf_2"/>
</dbReference>
<keyword evidence="2" id="KW-0328">Glycosyltransferase</keyword>
<evidence type="ECO:0000256" key="2">
    <source>
        <dbReference type="ARBA" id="ARBA00022676"/>
    </source>
</evidence>
<dbReference type="EMBL" id="BAABBO010000018">
    <property type="protein sequence ID" value="GAA3973958.1"/>
    <property type="molecule type" value="Genomic_DNA"/>
</dbReference>
<dbReference type="Pfam" id="PF00535">
    <property type="entry name" value="Glycos_transf_2"/>
    <property type="match status" value="1"/>
</dbReference>
<evidence type="ECO:0000259" key="4">
    <source>
        <dbReference type="Pfam" id="PF00535"/>
    </source>
</evidence>
<dbReference type="PANTHER" id="PTHR43685">
    <property type="entry name" value="GLYCOSYLTRANSFERASE"/>
    <property type="match status" value="1"/>
</dbReference>
<sequence length="339" mass="37342">MAVHNGARYLPSTLASLAALKTPPGGVQYVLVDDGSTDESADLLETFVREQNGLDERSAVCIRRSASGGLSSALNLGLEHCSAELIARADADDLYVPDRLLTQFAAMQARPELAALSCGFRKIDQNDQPLKLRTPEQGPDWLAFQMMFMNSLLHPGVMFRKSVILAVGAYDPAYWTAQDSDLWARLVSAGYSVDNIPDCLVDYRVHVSSVTGSRGAKGRQLSLTVPGRLQEAYLGKLPPGHDIQSTVDLYQGFCRMEPAQLAAGLDGLRRIESHAVERETAAILARFRARISRTSLMHARWMRRRAPLLALKLYVQARRWRAGSRRLSSCEGGTRSVRS</sequence>
<dbReference type="Gene3D" id="3.90.550.10">
    <property type="entry name" value="Spore Coat Polysaccharide Biosynthesis Protein SpsA, Chain A"/>
    <property type="match status" value="1"/>
</dbReference>
<feature type="domain" description="Glycosyltransferase 2-like" evidence="4">
    <location>
        <begin position="1"/>
        <end position="134"/>
    </location>
</feature>
<accession>A0ABP7PZW8</accession>
<keyword evidence="3" id="KW-0808">Transferase</keyword>
<dbReference type="InterPro" id="IPR029044">
    <property type="entry name" value="Nucleotide-diphossugar_trans"/>
</dbReference>